<comment type="caution">
    <text evidence="1">The sequence shown here is derived from an EMBL/GenBank/DDBJ whole genome shotgun (WGS) entry which is preliminary data.</text>
</comment>
<dbReference type="Proteomes" id="UP000886721">
    <property type="component" value="Unassembled WGS sequence"/>
</dbReference>
<sequence length="204" mass="23734">MKKIMIDFVIDATESASVNLPAINLFCDDLIVKGYHKIIWKNLYYGITVFYGKEHPAKIYRFGEKDFTDNRYEFNRVFDTIQSGNGSSDGKDNIIGGIRCSSRKFRRIEKDDPKIMIVFSDSYVEKGRLGDIGIIPAQKLHLFLAGREELGDVNMNMFWGMPMLNANQKVDHRLTPQFHYLSDIFDLKKREWKLDEMITEISDM</sequence>
<gene>
    <name evidence="1" type="ORF">H9735_00950</name>
</gene>
<protein>
    <submittedName>
        <fullName evidence="1">Uncharacterized protein</fullName>
    </submittedName>
</protein>
<dbReference type="InterPro" id="IPR036465">
    <property type="entry name" value="vWFA_dom_sf"/>
</dbReference>
<reference evidence="1" key="1">
    <citation type="journal article" date="2021" name="PeerJ">
        <title>Extensive microbial diversity within the chicken gut microbiome revealed by metagenomics and culture.</title>
        <authorList>
            <person name="Gilroy R."/>
            <person name="Ravi A."/>
            <person name="Getino M."/>
            <person name="Pursley I."/>
            <person name="Horton D.L."/>
            <person name="Alikhan N.F."/>
            <person name="Baker D."/>
            <person name="Gharbi K."/>
            <person name="Hall N."/>
            <person name="Watson M."/>
            <person name="Adriaenssens E.M."/>
            <person name="Foster-Nyarko E."/>
            <person name="Jarju S."/>
            <person name="Secka A."/>
            <person name="Antonio M."/>
            <person name="Oren A."/>
            <person name="Chaudhuri R.R."/>
            <person name="La Ragione R."/>
            <person name="Hildebrand F."/>
            <person name="Pallen M.J."/>
        </authorList>
    </citation>
    <scope>NUCLEOTIDE SEQUENCE</scope>
    <source>
        <strain evidence="1">CHK191-13928</strain>
    </source>
</reference>
<name>A0A9D2B8Z0_9FIRM</name>
<proteinExistence type="predicted"/>
<dbReference type="EMBL" id="DXEM01000004">
    <property type="protein sequence ID" value="HIX66672.1"/>
    <property type="molecule type" value="Genomic_DNA"/>
</dbReference>
<evidence type="ECO:0000313" key="2">
    <source>
        <dbReference type="Proteomes" id="UP000886721"/>
    </source>
</evidence>
<organism evidence="1 2">
    <name type="scientific">Candidatus Anaerostipes excrementavium</name>
    <dbReference type="NCBI Taxonomy" id="2838463"/>
    <lineage>
        <taxon>Bacteria</taxon>
        <taxon>Bacillati</taxon>
        <taxon>Bacillota</taxon>
        <taxon>Clostridia</taxon>
        <taxon>Lachnospirales</taxon>
        <taxon>Lachnospiraceae</taxon>
        <taxon>Anaerostipes</taxon>
    </lineage>
</organism>
<accession>A0A9D2B8Z0</accession>
<reference evidence="1" key="2">
    <citation type="submission" date="2021-04" db="EMBL/GenBank/DDBJ databases">
        <authorList>
            <person name="Gilroy R."/>
        </authorList>
    </citation>
    <scope>NUCLEOTIDE SEQUENCE</scope>
    <source>
        <strain evidence="1">CHK191-13928</strain>
    </source>
</reference>
<dbReference type="AlphaFoldDB" id="A0A9D2B8Z0"/>
<evidence type="ECO:0000313" key="1">
    <source>
        <dbReference type="EMBL" id="HIX66672.1"/>
    </source>
</evidence>
<dbReference type="SUPFAM" id="SSF53300">
    <property type="entry name" value="vWA-like"/>
    <property type="match status" value="1"/>
</dbReference>